<comment type="caution">
    <text evidence="1">The sequence shown here is derived from an EMBL/GenBank/DDBJ whole genome shotgun (WGS) entry which is preliminary data.</text>
</comment>
<dbReference type="AlphaFoldDB" id="A0A498N502"/>
<keyword evidence="2" id="KW-1185">Reference proteome</keyword>
<evidence type="ECO:0000313" key="1">
    <source>
        <dbReference type="EMBL" id="RXN28110.1"/>
    </source>
</evidence>
<accession>A0A498N502</accession>
<evidence type="ECO:0000313" key="2">
    <source>
        <dbReference type="Proteomes" id="UP000290572"/>
    </source>
</evidence>
<sequence length="91" mass="9587">MEALAIQGVRVALPIQQGALEERTLEDALEGALGTQRLGVQESGLEMEGAALLVSGELESLEQGAALLAWTRELGSLEQGMALLAVTRELD</sequence>
<protein>
    <submittedName>
        <fullName evidence="1">Uncharacterized protein</fullName>
    </submittedName>
</protein>
<gene>
    <name evidence="1" type="ORF">ROHU_019615</name>
</gene>
<reference evidence="1 2" key="1">
    <citation type="submission" date="2018-03" db="EMBL/GenBank/DDBJ databases">
        <title>Draft genome sequence of Rohu Carp (Labeo rohita).</title>
        <authorList>
            <person name="Das P."/>
            <person name="Kushwaha B."/>
            <person name="Joshi C.G."/>
            <person name="Kumar D."/>
            <person name="Nagpure N.S."/>
            <person name="Sahoo L."/>
            <person name="Das S.P."/>
            <person name="Bit A."/>
            <person name="Patnaik S."/>
            <person name="Meher P.K."/>
            <person name="Jayasankar P."/>
            <person name="Koringa P.G."/>
            <person name="Patel N.V."/>
            <person name="Hinsu A.T."/>
            <person name="Kumar R."/>
            <person name="Pandey M."/>
            <person name="Agarwal S."/>
            <person name="Srivastava S."/>
            <person name="Singh M."/>
            <person name="Iquebal M.A."/>
            <person name="Jaiswal S."/>
            <person name="Angadi U.B."/>
            <person name="Kumar N."/>
            <person name="Raza M."/>
            <person name="Shah T.M."/>
            <person name="Rai A."/>
            <person name="Jena J.K."/>
        </authorList>
    </citation>
    <scope>NUCLEOTIDE SEQUENCE [LARGE SCALE GENOMIC DNA]</scope>
    <source>
        <strain evidence="1">DASCIFA01</strain>
        <tissue evidence="1">Testis</tissue>
    </source>
</reference>
<name>A0A498N502_LABRO</name>
<dbReference type="EMBL" id="QBIY01011906">
    <property type="protein sequence ID" value="RXN28110.1"/>
    <property type="molecule type" value="Genomic_DNA"/>
</dbReference>
<dbReference type="Proteomes" id="UP000290572">
    <property type="component" value="Unassembled WGS sequence"/>
</dbReference>
<proteinExistence type="predicted"/>
<organism evidence="1 2">
    <name type="scientific">Labeo rohita</name>
    <name type="common">Indian major carp</name>
    <name type="synonym">Cyprinus rohita</name>
    <dbReference type="NCBI Taxonomy" id="84645"/>
    <lineage>
        <taxon>Eukaryota</taxon>
        <taxon>Metazoa</taxon>
        <taxon>Chordata</taxon>
        <taxon>Craniata</taxon>
        <taxon>Vertebrata</taxon>
        <taxon>Euteleostomi</taxon>
        <taxon>Actinopterygii</taxon>
        <taxon>Neopterygii</taxon>
        <taxon>Teleostei</taxon>
        <taxon>Ostariophysi</taxon>
        <taxon>Cypriniformes</taxon>
        <taxon>Cyprinidae</taxon>
        <taxon>Labeoninae</taxon>
        <taxon>Labeonini</taxon>
        <taxon>Labeo</taxon>
    </lineage>
</organism>